<name>A0A223EJP7_9BACI</name>
<dbReference type="GO" id="GO:0015648">
    <property type="term" value="F:lipid-linked peptidoglycan transporter activity"/>
    <property type="evidence" value="ECO:0007669"/>
    <property type="project" value="TreeGrafter"/>
</dbReference>
<dbReference type="GO" id="GO:0051301">
    <property type="term" value="P:cell division"/>
    <property type="evidence" value="ECO:0007669"/>
    <property type="project" value="InterPro"/>
</dbReference>
<feature type="transmembrane region" description="Helical" evidence="6">
    <location>
        <begin position="365"/>
        <end position="387"/>
    </location>
</feature>
<evidence type="ECO:0000256" key="1">
    <source>
        <dbReference type="ARBA" id="ARBA00004141"/>
    </source>
</evidence>
<feature type="transmembrane region" description="Helical" evidence="6">
    <location>
        <begin position="133"/>
        <end position="151"/>
    </location>
</feature>
<dbReference type="PANTHER" id="PTHR30474:SF1">
    <property type="entry name" value="PEPTIDOGLYCAN GLYCOSYLTRANSFERASE MRDB"/>
    <property type="match status" value="1"/>
</dbReference>
<evidence type="ECO:0000313" key="7">
    <source>
        <dbReference type="EMBL" id="ASS95325.1"/>
    </source>
</evidence>
<feature type="transmembrane region" description="Helical" evidence="6">
    <location>
        <begin position="393"/>
        <end position="415"/>
    </location>
</feature>
<evidence type="ECO:0000256" key="2">
    <source>
        <dbReference type="ARBA" id="ARBA00022692"/>
    </source>
</evidence>
<dbReference type="NCBIfam" id="NF038403">
    <property type="entry name" value="perm_prefix_1"/>
    <property type="match status" value="1"/>
</dbReference>
<dbReference type="AlphaFoldDB" id="A0A223EJP7"/>
<dbReference type="EMBL" id="CP017704">
    <property type="protein sequence ID" value="ASS95325.1"/>
    <property type="molecule type" value="Genomic_DNA"/>
</dbReference>
<sequence length="426" mass="48411">MRSNHFLDEVSSYIRSKEAKKYIEAELKAHLHQAKTELVKKGYTEDEAEELAVRKMGSPADIGQKMDELHRPKIDWKLMSMFLFMSATGLFLFWFLFKNGNSFSVLKQVYSVTGSVILACVLLFFDYRKLQRWGWVFFTMGCLILVQFQYSNLTMNGRPQMNIMGLLSVDSIVVLPIFLLAWAGMLQSKKMNVYLAAILYICSAFLFMVTANLQAVALYSLMVAVMVWKSGLNKRKILITAAVLLTTCVSLLLIELALKDIRTYQFERLFAFITPEKFSETSGYIYLKLEKLIEDAGWFGHFGSLGEIDFSNEMMTDFIFVTITYTLGWAGALLIGLLFLWMIWRISRIFQTVKDPFGKMLVSGSFAIFTAQVTISIGMSLGLLPIISVSLPFMSYGALSAMINACLFGLVLSVYHKKNIILMKKI</sequence>
<dbReference type="RefSeq" id="WP_063236388.1">
    <property type="nucleotide sequence ID" value="NZ_BCVO01000049.1"/>
</dbReference>
<keyword evidence="5 6" id="KW-0472">Membrane</keyword>
<dbReference type="PANTHER" id="PTHR30474">
    <property type="entry name" value="CELL CYCLE PROTEIN"/>
    <property type="match status" value="1"/>
</dbReference>
<evidence type="ECO:0000256" key="5">
    <source>
        <dbReference type="ARBA" id="ARBA00023136"/>
    </source>
</evidence>
<keyword evidence="4 6" id="KW-1133">Transmembrane helix</keyword>
<evidence type="ECO:0000256" key="3">
    <source>
        <dbReference type="ARBA" id="ARBA00022960"/>
    </source>
</evidence>
<feature type="transmembrane region" description="Helical" evidence="6">
    <location>
        <begin position="163"/>
        <end position="185"/>
    </location>
</feature>
<dbReference type="InterPro" id="IPR001182">
    <property type="entry name" value="FtsW/RodA"/>
</dbReference>
<organism evidence="7 8">
    <name type="scientific">Peribacillus simplex NBRC 15720 = DSM 1321</name>
    <dbReference type="NCBI Taxonomy" id="1349754"/>
    <lineage>
        <taxon>Bacteria</taxon>
        <taxon>Bacillati</taxon>
        <taxon>Bacillota</taxon>
        <taxon>Bacilli</taxon>
        <taxon>Bacillales</taxon>
        <taxon>Bacillaceae</taxon>
        <taxon>Peribacillus</taxon>
    </lineage>
</organism>
<keyword evidence="3" id="KW-0133">Cell shape</keyword>
<comment type="subcellular location">
    <subcellularLocation>
        <location evidence="1">Membrane</location>
        <topology evidence="1">Multi-pass membrane protein</topology>
    </subcellularLocation>
</comment>
<feature type="transmembrane region" description="Helical" evidence="6">
    <location>
        <begin position="318"/>
        <end position="344"/>
    </location>
</feature>
<protein>
    <recommendedName>
        <fullName evidence="9">Cell division protein FtsW</fullName>
    </recommendedName>
</protein>
<gene>
    <name evidence="7" type="ORF">BS1321_16250</name>
</gene>
<dbReference type="Proteomes" id="UP000214618">
    <property type="component" value="Chromosome"/>
</dbReference>
<feature type="transmembrane region" description="Helical" evidence="6">
    <location>
        <begin position="197"/>
        <end position="225"/>
    </location>
</feature>
<feature type="transmembrane region" description="Helical" evidence="6">
    <location>
        <begin position="78"/>
        <end position="97"/>
    </location>
</feature>
<evidence type="ECO:0008006" key="9">
    <source>
        <dbReference type="Google" id="ProtNLM"/>
    </source>
</evidence>
<feature type="transmembrane region" description="Helical" evidence="6">
    <location>
        <begin position="109"/>
        <end position="127"/>
    </location>
</feature>
<feature type="transmembrane region" description="Helical" evidence="6">
    <location>
        <begin position="237"/>
        <end position="258"/>
    </location>
</feature>
<dbReference type="GO" id="GO:0005886">
    <property type="term" value="C:plasma membrane"/>
    <property type="evidence" value="ECO:0007669"/>
    <property type="project" value="TreeGrafter"/>
</dbReference>
<dbReference type="GO" id="GO:0032153">
    <property type="term" value="C:cell division site"/>
    <property type="evidence" value="ECO:0007669"/>
    <property type="project" value="TreeGrafter"/>
</dbReference>
<dbReference type="GO" id="GO:0008360">
    <property type="term" value="P:regulation of cell shape"/>
    <property type="evidence" value="ECO:0007669"/>
    <property type="project" value="UniProtKB-KW"/>
</dbReference>
<proteinExistence type="predicted"/>
<dbReference type="GeneID" id="56474313"/>
<keyword evidence="2 6" id="KW-0812">Transmembrane</keyword>
<dbReference type="InterPro" id="IPR047928">
    <property type="entry name" value="Perm_prefix_1"/>
</dbReference>
<reference evidence="7 8" key="1">
    <citation type="submission" date="2016-10" db="EMBL/GenBank/DDBJ databases">
        <title>The whole genome sequencing and assembly of Bacillus simplex DSM 1321 strain.</title>
        <authorList>
            <person name="Park M.-K."/>
            <person name="Lee Y.-J."/>
            <person name="Yi H."/>
            <person name="Bahn Y.-S."/>
            <person name="Kim J.F."/>
            <person name="Lee D.-W."/>
        </authorList>
    </citation>
    <scope>NUCLEOTIDE SEQUENCE [LARGE SCALE GENOMIC DNA]</scope>
    <source>
        <strain evidence="7 8">DSM 1321</strain>
    </source>
</reference>
<evidence type="ECO:0000256" key="4">
    <source>
        <dbReference type="ARBA" id="ARBA00022989"/>
    </source>
</evidence>
<dbReference type="OrthoDB" id="2192428at2"/>
<dbReference type="Pfam" id="PF01098">
    <property type="entry name" value="FTSW_RODA_SPOVE"/>
    <property type="match status" value="1"/>
</dbReference>
<accession>A0A223EJP7</accession>
<evidence type="ECO:0000313" key="8">
    <source>
        <dbReference type="Proteomes" id="UP000214618"/>
    </source>
</evidence>
<evidence type="ECO:0000256" key="6">
    <source>
        <dbReference type="SAM" id="Phobius"/>
    </source>
</evidence>